<protein>
    <submittedName>
        <fullName evidence="1">Uncharacterized protein</fullName>
    </submittedName>
</protein>
<dbReference type="RefSeq" id="WP_253780597.1">
    <property type="nucleotide sequence ID" value="NZ_BAAAVE010000014.1"/>
</dbReference>
<sequence length="111" mass="12067">MTSQDVPQATVVPWKGVTDSLGRRAWTIGQLRAAIADLPDKAPFVIHVEVDDDGEYDEYEDQIVVGAGYGEVDWEDGYGAEADPLFGLVSTRPLDPALLIQPDRPRRDGGG</sequence>
<dbReference type="Proteomes" id="UP001320766">
    <property type="component" value="Unassembled WGS sequence"/>
</dbReference>
<evidence type="ECO:0000313" key="1">
    <source>
        <dbReference type="EMBL" id="MCP2352791.1"/>
    </source>
</evidence>
<accession>A0ABT1KHF5</accession>
<proteinExistence type="predicted"/>
<keyword evidence="2" id="KW-1185">Reference proteome</keyword>
<name>A0ABT1KHF5_9ACTN</name>
<reference evidence="1 2" key="1">
    <citation type="submission" date="2022-06" db="EMBL/GenBank/DDBJ databases">
        <title>Sequencing the genomes of 1000 actinobacteria strains.</title>
        <authorList>
            <person name="Klenk H.-P."/>
        </authorList>
    </citation>
    <scope>NUCLEOTIDE SEQUENCE [LARGE SCALE GENOMIC DNA]</scope>
    <source>
        <strain evidence="1 2">DSM 44170</strain>
    </source>
</reference>
<evidence type="ECO:0000313" key="2">
    <source>
        <dbReference type="Proteomes" id="UP001320766"/>
    </source>
</evidence>
<dbReference type="Pfam" id="PF19735">
    <property type="entry name" value="DUF6225"/>
    <property type="match status" value="1"/>
</dbReference>
<comment type="caution">
    <text evidence="1">The sequence shown here is derived from an EMBL/GenBank/DDBJ whole genome shotgun (WGS) entry which is preliminary data.</text>
</comment>
<gene>
    <name evidence="1" type="ORF">HD595_008913</name>
</gene>
<dbReference type="EMBL" id="JAMZEC010000001">
    <property type="protein sequence ID" value="MCP2352791.1"/>
    <property type="molecule type" value="Genomic_DNA"/>
</dbReference>
<dbReference type="InterPro" id="IPR045772">
    <property type="entry name" value="DUF6225"/>
</dbReference>
<organism evidence="1 2">
    <name type="scientific">Nonomuraea roseoviolacea subsp. carminata</name>
    <dbReference type="NCBI Taxonomy" id="160689"/>
    <lineage>
        <taxon>Bacteria</taxon>
        <taxon>Bacillati</taxon>
        <taxon>Actinomycetota</taxon>
        <taxon>Actinomycetes</taxon>
        <taxon>Streptosporangiales</taxon>
        <taxon>Streptosporangiaceae</taxon>
        <taxon>Nonomuraea</taxon>
    </lineage>
</organism>